<keyword evidence="5 14" id="KW-0436">Ligase</keyword>
<comment type="subcellular location">
    <subcellularLocation>
        <location evidence="1 14">Cytoplasm</location>
    </subcellularLocation>
</comment>
<dbReference type="Gene3D" id="3.40.50.720">
    <property type="entry name" value="NAD(P)-binding Rossmann-like Domain"/>
    <property type="match status" value="1"/>
</dbReference>
<dbReference type="GO" id="GO:0008360">
    <property type="term" value="P:regulation of cell shape"/>
    <property type="evidence" value="ECO:0007669"/>
    <property type="project" value="UniProtKB-KW"/>
</dbReference>
<dbReference type="GO" id="GO:0051301">
    <property type="term" value="P:cell division"/>
    <property type="evidence" value="ECO:0007669"/>
    <property type="project" value="UniProtKB-KW"/>
</dbReference>
<dbReference type="InterPro" id="IPR013221">
    <property type="entry name" value="Mur_ligase_cen"/>
</dbReference>
<dbReference type="InterPro" id="IPR004101">
    <property type="entry name" value="Mur_ligase_C"/>
</dbReference>
<evidence type="ECO:0000256" key="2">
    <source>
        <dbReference type="ARBA" id="ARBA00004752"/>
    </source>
</evidence>
<dbReference type="Gene3D" id="3.90.190.20">
    <property type="entry name" value="Mur ligase, C-terminal domain"/>
    <property type="match status" value="1"/>
</dbReference>
<dbReference type="SUPFAM" id="SSF51984">
    <property type="entry name" value="MurCD N-terminal domain"/>
    <property type="match status" value="1"/>
</dbReference>
<gene>
    <name evidence="14" type="primary">murC</name>
    <name evidence="18" type="ORF">SAMN05444359_107115</name>
</gene>
<comment type="catalytic activity">
    <reaction evidence="13 14">
        <text>UDP-N-acetyl-alpha-D-muramate + L-alanine + ATP = UDP-N-acetyl-alpha-D-muramoyl-L-alanine + ADP + phosphate + H(+)</text>
        <dbReference type="Rhea" id="RHEA:23372"/>
        <dbReference type="ChEBI" id="CHEBI:15378"/>
        <dbReference type="ChEBI" id="CHEBI:30616"/>
        <dbReference type="ChEBI" id="CHEBI:43474"/>
        <dbReference type="ChEBI" id="CHEBI:57972"/>
        <dbReference type="ChEBI" id="CHEBI:70757"/>
        <dbReference type="ChEBI" id="CHEBI:83898"/>
        <dbReference type="ChEBI" id="CHEBI:456216"/>
        <dbReference type="EC" id="6.3.2.8"/>
    </reaction>
</comment>
<dbReference type="InterPro" id="IPR005758">
    <property type="entry name" value="UDP-N-AcMur_Ala_ligase_MurC"/>
</dbReference>
<evidence type="ECO:0000256" key="5">
    <source>
        <dbReference type="ARBA" id="ARBA00022598"/>
    </source>
</evidence>
<evidence type="ECO:0000256" key="11">
    <source>
        <dbReference type="ARBA" id="ARBA00023306"/>
    </source>
</evidence>
<dbReference type="GO" id="GO:0009252">
    <property type="term" value="P:peptidoglycan biosynthetic process"/>
    <property type="evidence" value="ECO:0007669"/>
    <property type="project" value="UniProtKB-UniRule"/>
</dbReference>
<dbReference type="HAMAP" id="MF_00046">
    <property type="entry name" value="MurC"/>
    <property type="match status" value="1"/>
</dbReference>
<keyword evidence="9 14" id="KW-0133">Cell shape</keyword>
<evidence type="ECO:0000256" key="7">
    <source>
        <dbReference type="ARBA" id="ARBA00022741"/>
    </source>
</evidence>
<dbReference type="InParanoid" id="A0A1H9EKU6"/>
<keyword evidence="7 14" id="KW-0547">Nucleotide-binding</keyword>
<dbReference type="Pfam" id="PF01225">
    <property type="entry name" value="Mur_ligase"/>
    <property type="match status" value="1"/>
</dbReference>
<comment type="similarity">
    <text evidence="14">Belongs to the MurCDEF family.</text>
</comment>
<accession>A0A1H9EKU6</accession>
<evidence type="ECO:0000256" key="3">
    <source>
        <dbReference type="ARBA" id="ARBA00012211"/>
    </source>
</evidence>
<dbReference type="EC" id="6.3.2.8" evidence="3 14"/>
<keyword evidence="12 14" id="KW-0961">Cell wall biogenesis/degradation</keyword>
<dbReference type="AlphaFoldDB" id="A0A1H9EKU6"/>
<dbReference type="Gene3D" id="3.40.1190.10">
    <property type="entry name" value="Mur-like, catalytic domain"/>
    <property type="match status" value="1"/>
</dbReference>
<dbReference type="GO" id="GO:0005524">
    <property type="term" value="F:ATP binding"/>
    <property type="evidence" value="ECO:0007669"/>
    <property type="project" value="UniProtKB-UniRule"/>
</dbReference>
<dbReference type="Pfam" id="PF02875">
    <property type="entry name" value="Mur_ligase_C"/>
    <property type="match status" value="1"/>
</dbReference>
<evidence type="ECO:0000256" key="12">
    <source>
        <dbReference type="ARBA" id="ARBA00023316"/>
    </source>
</evidence>
<dbReference type="OrthoDB" id="9804126at2"/>
<keyword evidence="8 14" id="KW-0067">ATP-binding</keyword>
<evidence type="ECO:0000256" key="14">
    <source>
        <dbReference type="HAMAP-Rule" id="MF_00046"/>
    </source>
</evidence>
<feature type="domain" description="Mur ligase central" evidence="17">
    <location>
        <begin position="115"/>
        <end position="292"/>
    </location>
</feature>
<sequence>MQLADVKQVYFIGVGGIGMSAIARYFNGRGLPVAGYDKTETPLTRALEAEGIDIHYGKADVNLVPEPAADLLVVWTPAIPRDFAELVKVQTGDYTVMKRSAVLGLISRGMQCVGIAGTHGKTTTTTLTTKLMTVAGLSPHAFLGGIPRDFDGNYVAGDSDWVVVEADEYDRSFLQLHPTIAVILSCDPDHLDIYGDHDNMLETGFRAYARQVVEGGQLIVRYDVAKYFSGIDHVLLSTFGIGTGDFSAQNIRVEDGAFHFDLKEPDGHLVTNIRTALPGRHNIENAVAACAVTRLAGGGEDAIRKGLDTFRGIARRFEVALKTDKIVIIDDYAHHPTELEAAISAARELYPDKTIRGVFQPHLFSRTQDFAAGFARALDLLDEAILIPIYPAREEPIPGVTSKMIYDGMASPNRRLLSNEMMLDATAELSDGVLLLLGAGDIDALIPKIVAQHQNTLTHG</sequence>
<feature type="binding site" evidence="14">
    <location>
        <begin position="117"/>
        <end position="123"/>
    </location>
    <ligand>
        <name>ATP</name>
        <dbReference type="ChEBI" id="CHEBI:30616"/>
    </ligand>
</feature>
<evidence type="ECO:0000256" key="8">
    <source>
        <dbReference type="ARBA" id="ARBA00022840"/>
    </source>
</evidence>
<keyword evidence="10 14" id="KW-0573">Peptidoglycan synthesis</keyword>
<evidence type="ECO:0000259" key="16">
    <source>
        <dbReference type="Pfam" id="PF02875"/>
    </source>
</evidence>
<dbReference type="Pfam" id="PF08245">
    <property type="entry name" value="Mur_ligase_M"/>
    <property type="match status" value="1"/>
</dbReference>
<dbReference type="InterPro" id="IPR050061">
    <property type="entry name" value="MurCDEF_pg_biosynth"/>
</dbReference>
<dbReference type="SUPFAM" id="SSF53244">
    <property type="entry name" value="MurD-like peptide ligases, peptide-binding domain"/>
    <property type="match status" value="1"/>
</dbReference>
<evidence type="ECO:0000256" key="4">
    <source>
        <dbReference type="ARBA" id="ARBA00022490"/>
    </source>
</evidence>
<dbReference type="InterPro" id="IPR000713">
    <property type="entry name" value="Mur_ligase_N"/>
</dbReference>
<dbReference type="InterPro" id="IPR036565">
    <property type="entry name" value="Mur-like_cat_sf"/>
</dbReference>
<proteinExistence type="inferred from homology"/>
<dbReference type="Proteomes" id="UP000199021">
    <property type="component" value="Unassembled WGS sequence"/>
</dbReference>
<dbReference type="GO" id="GO:0005737">
    <property type="term" value="C:cytoplasm"/>
    <property type="evidence" value="ECO:0007669"/>
    <property type="project" value="UniProtKB-SubCell"/>
</dbReference>
<keyword evidence="19" id="KW-1185">Reference proteome</keyword>
<comment type="function">
    <text evidence="14">Cell wall formation.</text>
</comment>
<evidence type="ECO:0000256" key="9">
    <source>
        <dbReference type="ARBA" id="ARBA00022960"/>
    </source>
</evidence>
<dbReference type="SUPFAM" id="SSF53623">
    <property type="entry name" value="MurD-like peptide ligases, catalytic domain"/>
    <property type="match status" value="1"/>
</dbReference>
<evidence type="ECO:0000259" key="17">
    <source>
        <dbReference type="Pfam" id="PF08245"/>
    </source>
</evidence>
<evidence type="ECO:0000256" key="13">
    <source>
        <dbReference type="ARBA" id="ARBA00047833"/>
    </source>
</evidence>
<evidence type="ECO:0000256" key="6">
    <source>
        <dbReference type="ARBA" id="ARBA00022618"/>
    </source>
</evidence>
<feature type="domain" description="Mur ligase C-terminal" evidence="16">
    <location>
        <begin position="315"/>
        <end position="427"/>
    </location>
</feature>
<dbReference type="RefSeq" id="WP_090167232.1">
    <property type="nucleotide sequence ID" value="NZ_FOFB01000007.1"/>
</dbReference>
<dbReference type="PANTHER" id="PTHR43445:SF3">
    <property type="entry name" value="UDP-N-ACETYLMURAMATE--L-ALANINE LIGASE"/>
    <property type="match status" value="1"/>
</dbReference>
<feature type="domain" description="Mur ligase N-terminal catalytic" evidence="15">
    <location>
        <begin position="9"/>
        <end position="108"/>
    </location>
</feature>
<keyword evidence="11 14" id="KW-0131">Cell cycle</keyword>
<keyword evidence="4 14" id="KW-0963">Cytoplasm</keyword>
<dbReference type="PANTHER" id="PTHR43445">
    <property type="entry name" value="UDP-N-ACETYLMURAMATE--L-ALANINE LIGASE-RELATED"/>
    <property type="match status" value="1"/>
</dbReference>
<evidence type="ECO:0000313" key="19">
    <source>
        <dbReference type="Proteomes" id="UP000199021"/>
    </source>
</evidence>
<evidence type="ECO:0000256" key="10">
    <source>
        <dbReference type="ARBA" id="ARBA00022984"/>
    </source>
</evidence>
<comment type="pathway">
    <text evidence="2 14">Cell wall biogenesis; peptidoglycan biosynthesis.</text>
</comment>
<name>A0A1H9EKU6_9BACT</name>
<dbReference type="GO" id="GO:0008763">
    <property type="term" value="F:UDP-N-acetylmuramate-L-alanine ligase activity"/>
    <property type="evidence" value="ECO:0007669"/>
    <property type="project" value="UniProtKB-UniRule"/>
</dbReference>
<reference evidence="19" key="1">
    <citation type="submission" date="2016-10" db="EMBL/GenBank/DDBJ databases">
        <authorList>
            <person name="Varghese N."/>
            <person name="Submissions S."/>
        </authorList>
    </citation>
    <scope>NUCLEOTIDE SEQUENCE [LARGE SCALE GENOMIC DNA]</scope>
    <source>
        <strain evidence="19">DSM 24740</strain>
    </source>
</reference>
<evidence type="ECO:0000256" key="1">
    <source>
        <dbReference type="ARBA" id="ARBA00004496"/>
    </source>
</evidence>
<dbReference type="InterPro" id="IPR036615">
    <property type="entry name" value="Mur_ligase_C_dom_sf"/>
</dbReference>
<dbReference type="UniPathway" id="UPA00219"/>
<dbReference type="NCBIfam" id="TIGR01082">
    <property type="entry name" value="murC"/>
    <property type="match status" value="1"/>
</dbReference>
<dbReference type="EMBL" id="FOFB01000007">
    <property type="protein sequence ID" value="SEQ26279.1"/>
    <property type="molecule type" value="Genomic_DNA"/>
</dbReference>
<evidence type="ECO:0000259" key="15">
    <source>
        <dbReference type="Pfam" id="PF01225"/>
    </source>
</evidence>
<organism evidence="18 19">
    <name type="scientific">Neolewinella agarilytica</name>
    <dbReference type="NCBI Taxonomy" id="478744"/>
    <lineage>
        <taxon>Bacteria</taxon>
        <taxon>Pseudomonadati</taxon>
        <taxon>Bacteroidota</taxon>
        <taxon>Saprospiria</taxon>
        <taxon>Saprospirales</taxon>
        <taxon>Lewinellaceae</taxon>
        <taxon>Neolewinella</taxon>
    </lineage>
</organism>
<protein>
    <recommendedName>
        <fullName evidence="3 14">UDP-N-acetylmuramate--L-alanine ligase</fullName>
        <ecNumber evidence="3 14">6.3.2.8</ecNumber>
    </recommendedName>
    <alternativeName>
        <fullName evidence="14">UDP-N-acetylmuramoyl-L-alanine synthetase</fullName>
    </alternativeName>
</protein>
<evidence type="ECO:0000313" key="18">
    <source>
        <dbReference type="EMBL" id="SEQ26279.1"/>
    </source>
</evidence>
<dbReference type="FunCoup" id="A0A1H9EKU6">
    <property type="interactions" value="281"/>
</dbReference>
<keyword evidence="6 14" id="KW-0132">Cell division</keyword>
<dbReference type="GO" id="GO:0071555">
    <property type="term" value="P:cell wall organization"/>
    <property type="evidence" value="ECO:0007669"/>
    <property type="project" value="UniProtKB-KW"/>
</dbReference>
<dbReference type="STRING" id="478744.SAMN05444359_107115"/>